<dbReference type="InterPro" id="IPR002893">
    <property type="entry name" value="Znf_MYND"/>
</dbReference>
<keyword evidence="1" id="KW-0479">Metal-binding</keyword>
<evidence type="ECO:0000313" key="7">
    <source>
        <dbReference type="EMBL" id="CAE0461520.1"/>
    </source>
</evidence>
<dbReference type="Gene3D" id="6.10.140.2220">
    <property type="match status" value="1"/>
</dbReference>
<dbReference type="AlphaFoldDB" id="A0A7S3Q0B8"/>
<evidence type="ECO:0000259" key="6">
    <source>
        <dbReference type="PROSITE" id="PS50865"/>
    </source>
</evidence>
<feature type="coiled-coil region" evidence="5">
    <location>
        <begin position="233"/>
        <end position="263"/>
    </location>
</feature>
<proteinExistence type="predicted"/>
<organism evidence="7">
    <name type="scientific">Chaetoceros debilis</name>
    <dbReference type="NCBI Taxonomy" id="122233"/>
    <lineage>
        <taxon>Eukaryota</taxon>
        <taxon>Sar</taxon>
        <taxon>Stramenopiles</taxon>
        <taxon>Ochrophyta</taxon>
        <taxon>Bacillariophyta</taxon>
        <taxon>Coscinodiscophyceae</taxon>
        <taxon>Chaetocerotophycidae</taxon>
        <taxon>Chaetocerotales</taxon>
        <taxon>Chaetocerotaceae</taxon>
        <taxon>Chaetoceros</taxon>
    </lineage>
</organism>
<evidence type="ECO:0000256" key="4">
    <source>
        <dbReference type="PROSITE-ProRule" id="PRU00134"/>
    </source>
</evidence>
<protein>
    <recommendedName>
        <fullName evidence="6">MYND-type domain-containing protein</fullName>
    </recommendedName>
</protein>
<keyword evidence="3" id="KW-0862">Zinc</keyword>
<sequence>MSNKKQDQRALTEITKECSQCHKEFPRNGFSNKQWRDATKKSPTCRLCAEYTKISDEKSRPCYDCNCNLPRKEFAIFQWSKGVEARCHSCTDKLSRKVLNSIKLTADGKIAPDKKDGSDSTLRERPDGILVCAHSLECCDICMVDYTLMNDYTRKRTQLGRQELTQEECDAVAKRNMKGSNVRISKKICIMDGLAICPRSSKKMRCPCDEVTYCSAGCQKQHWMIHQMTCKWHAKKEEEKKKAREEKEKHKQRQQVIKEAAEKTAANNLTEQQKNVARMEAFFAENNGGEHSIDECAWQLGEHPLVIGGGSIRYGRNGEEFIKGDVAKIYREKMDIEWDGSPRFGVGPYVQEKHPEDWIAKARRGKSQRMKDVENDLNAMYLNNSK</sequence>
<keyword evidence="2 4" id="KW-0863">Zinc-finger</keyword>
<keyword evidence="5" id="KW-0175">Coiled coil</keyword>
<evidence type="ECO:0000256" key="2">
    <source>
        <dbReference type="ARBA" id="ARBA00022771"/>
    </source>
</evidence>
<dbReference type="PROSITE" id="PS50865">
    <property type="entry name" value="ZF_MYND_2"/>
    <property type="match status" value="1"/>
</dbReference>
<accession>A0A7S3Q0B8</accession>
<name>A0A7S3Q0B8_9STRA</name>
<dbReference type="Pfam" id="PF01753">
    <property type="entry name" value="zf-MYND"/>
    <property type="match status" value="1"/>
</dbReference>
<reference evidence="7" key="1">
    <citation type="submission" date="2021-01" db="EMBL/GenBank/DDBJ databases">
        <authorList>
            <person name="Corre E."/>
            <person name="Pelletier E."/>
            <person name="Niang G."/>
            <person name="Scheremetjew M."/>
            <person name="Finn R."/>
            <person name="Kale V."/>
            <person name="Holt S."/>
            <person name="Cochrane G."/>
            <person name="Meng A."/>
            <person name="Brown T."/>
            <person name="Cohen L."/>
        </authorList>
    </citation>
    <scope>NUCLEOTIDE SEQUENCE</scope>
    <source>
        <strain evidence="7">MM31A-1</strain>
    </source>
</reference>
<evidence type="ECO:0000256" key="1">
    <source>
        <dbReference type="ARBA" id="ARBA00022723"/>
    </source>
</evidence>
<evidence type="ECO:0000256" key="5">
    <source>
        <dbReference type="SAM" id="Coils"/>
    </source>
</evidence>
<evidence type="ECO:0000256" key="3">
    <source>
        <dbReference type="ARBA" id="ARBA00022833"/>
    </source>
</evidence>
<dbReference type="SUPFAM" id="SSF144232">
    <property type="entry name" value="HIT/MYND zinc finger-like"/>
    <property type="match status" value="1"/>
</dbReference>
<dbReference type="GO" id="GO:0008270">
    <property type="term" value="F:zinc ion binding"/>
    <property type="evidence" value="ECO:0007669"/>
    <property type="project" value="UniProtKB-KW"/>
</dbReference>
<feature type="domain" description="MYND-type" evidence="6">
    <location>
        <begin position="194"/>
        <end position="230"/>
    </location>
</feature>
<dbReference type="EMBL" id="HBIO01008338">
    <property type="protein sequence ID" value="CAE0461520.1"/>
    <property type="molecule type" value="Transcribed_RNA"/>
</dbReference>
<gene>
    <name evidence="7" type="ORF">CDEB00056_LOCUS6361</name>
</gene>